<feature type="chain" id="PRO_5038779566" description="Lipoprotein" evidence="1">
    <location>
        <begin position="21"/>
        <end position="118"/>
    </location>
</feature>
<organism evidence="2 3">
    <name type="scientific">Candidatus Blautia stercoripullorum</name>
    <dbReference type="NCBI Taxonomy" id="2838502"/>
    <lineage>
        <taxon>Bacteria</taxon>
        <taxon>Bacillati</taxon>
        <taxon>Bacillota</taxon>
        <taxon>Clostridia</taxon>
        <taxon>Lachnospirales</taxon>
        <taxon>Lachnospiraceae</taxon>
        <taxon>Blautia</taxon>
    </lineage>
</organism>
<dbReference type="Proteomes" id="UP000823850">
    <property type="component" value="Unassembled WGS sequence"/>
</dbReference>
<reference evidence="2" key="1">
    <citation type="journal article" date="2021" name="PeerJ">
        <title>Extensive microbial diversity within the chicken gut microbiome revealed by metagenomics and culture.</title>
        <authorList>
            <person name="Gilroy R."/>
            <person name="Ravi A."/>
            <person name="Getino M."/>
            <person name="Pursley I."/>
            <person name="Horton D.L."/>
            <person name="Alikhan N.F."/>
            <person name="Baker D."/>
            <person name="Gharbi K."/>
            <person name="Hall N."/>
            <person name="Watson M."/>
            <person name="Adriaenssens E.M."/>
            <person name="Foster-Nyarko E."/>
            <person name="Jarju S."/>
            <person name="Secka A."/>
            <person name="Antonio M."/>
            <person name="Oren A."/>
            <person name="Chaudhuri R.R."/>
            <person name="La Ragione R."/>
            <person name="Hildebrand F."/>
            <person name="Pallen M.J."/>
        </authorList>
    </citation>
    <scope>NUCLEOTIDE SEQUENCE</scope>
    <source>
        <strain evidence="2">ChiW19-6364</strain>
    </source>
</reference>
<protein>
    <recommendedName>
        <fullName evidence="4">Lipoprotein</fullName>
    </recommendedName>
</protein>
<evidence type="ECO:0008006" key="4">
    <source>
        <dbReference type="Google" id="ProtNLM"/>
    </source>
</evidence>
<name>A0A9D2R5T1_9FIRM</name>
<reference evidence="2" key="2">
    <citation type="submission" date="2021-04" db="EMBL/GenBank/DDBJ databases">
        <authorList>
            <person name="Gilroy R."/>
        </authorList>
    </citation>
    <scope>NUCLEOTIDE SEQUENCE</scope>
    <source>
        <strain evidence="2">ChiW19-6364</strain>
    </source>
</reference>
<gene>
    <name evidence="2" type="ORF">H9913_03135</name>
</gene>
<evidence type="ECO:0000313" key="2">
    <source>
        <dbReference type="EMBL" id="HJD38998.1"/>
    </source>
</evidence>
<evidence type="ECO:0000313" key="3">
    <source>
        <dbReference type="Proteomes" id="UP000823850"/>
    </source>
</evidence>
<keyword evidence="1" id="KW-0732">Signal</keyword>
<accession>A0A9D2R5T1</accession>
<comment type="caution">
    <text evidence="2">The sequence shown here is derived from an EMBL/GenBank/DDBJ whole genome shotgun (WGS) entry which is preliminary data.</text>
</comment>
<feature type="signal peptide" evidence="1">
    <location>
        <begin position="1"/>
        <end position="20"/>
    </location>
</feature>
<dbReference type="AlphaFoldDB" id="A0A9D2R5T1"/>
<dbReference type="PROSITE" id="PS51257">
    <property type="entry name" value="PROKAR_LIPOPROTEIN"/>
    <property type="match status" value="1"/>
</dbReference>
<evidence type="ECO:0000256" key="1">
    <source>
        <dbReference type="SAM" id="SignalP"/>
    </source>
</evidence>
<dbReference type="EMBL" id="DWUX01000060">
    <property type="protein sequence ID" value="HJD38998.1"/>
    <property type="molecule type" value="Genomic_DNA"/>
</dbReference>
<sequence>MKKYLGLVLGSLLLAGCGMADFNGSRTGNESQFLMEYTIFNTTDSQLLELKKGEQIHGEIEKISGKLAVSIQQEGKAPILESKDMPSGSFDLEIEEDGKYRITVTGERAKGSVSFTKE</sequence>
<proteinExistence type="predicted"/>